<keyword evidence="5" id="KW-1185">Reference proteome</keyword>
<organism evidence="4 5">
    <name type="scientific">Filimonas lacunae</name>
    <dbReference type="NCBI Taxonomy" id="477680"/>
    <lineage>
        <taxon>Bacteria</taxon>
        <taxon>Pseudomonadati</taxon>
        <taxon>Bacteroidota</taxon>
        <taxon>Chitinophagia</taxon>
        <taxon>Chitinophagales</taxon>
        <taxon>Chitinophagaceae</taxon>
        <taxon>Filimonas</taxon>
    </lineage>
</organism>
<dbReference type="Gene3D" id="3.20.20.80">
    <property type="entry name" value="Glycosidases"/>
    <property type="match status" value="1"/>
</dbReference>
<dbReference type="STRING" id="477680.SAMN05421788_101771"/>
<dbReference type="InterPro" id="IPR017853">
    <property type="entry name" value="GH"/>
</dbReference>
<protein>
    <submittedName>
        <fullName evidence="4">Uncharacterized lipoprotein YddW, UPF0748 family</fullName>
    </submittedName>
</protein>
<dbReference type="Pfam" id="PF02638">
    <property type="entry name" value="GHL10"/>
    <property type="match status" value="1"/>
</dbReference>
<proteinExistence type="predicted"/>
<keyword evidence="4" id="KW-0449">Lipoprotein</keyword>
<dbReference type="SUPFAM" id="SSF51445">
    <property type="entry name" value="(Trans)glycosidases"/>
    <property type="match status" value="1"/>
</dbReference>
<dbReference type="OrthoDB" id="9773203at2"/>
<feature type="chain" id="PRO_5012320263" evidence="2">
    <location>
        <begin position="24"/>
        <end position="519"/>
    </location>
</feature>
<dbReference type="InterPro" id="IPR052177">
    <property type="entry name" value="Divisome_Glycosyl_Hydrolase"/>
</dbReference>
<gene>
    <name evidence="4" type="ORF">SAMN05421788_101771</name>
</gene>
<feature type="domain" description="Glycosyl hydrolase-like 10" evidence="3">
    <location>
        <begin position="28"/>
        <end position="338"/>
    </location>
</feature>
<dbReference type="InterPro" id="IPR003790">
    <property type="entry name" value="GHL10"/>
</dbReference>
<evidence type="ECO:0000256" key="1">
    <source>
        <dbReference type="ARBA" id="ARBA00022729"/>
    </source>
</evidence>
<dbReference type="EMBL" id="FTOR01000001">
    <property type="protein sequence ID" value="SIS71273.1"/>
    <property type="molecule type" value="Genomic_DNA"/>
</dbReference>
<feature type="signal peptide" evidence="2">
    <location>
        <begin position="1"/>
        <end position="23"/>
    </location>
</feature>
<evidence type="ECO:0000313" key="4">
    <source>
        <dbReference type="EMBL" id="SIS71273.1"/>
    </source>
</evidence>
<sequence length="519" mass="60469">MKCKCLFACLLLAICQVSGVAQYSPKYEFRGVWIATVENIDWPSRKGLSVEQQKAEFIRILDLHQRNGMNAIVMQVRPAADAFYPSDYEPWSEYLSGHQGQAPSPFYDPLAFMIEETHQRGMEFHAWLNPYRAVFHLGKSSVAPDHITRQHPDWFINYGTVKYFDPGRPEVIDHVEKIVRDLVERYEVDGVHMDDYFYPYPIDGKEFPDNASYKKNNPAGLNKADWRRSNCDSIIVRLHRTIQEVNPEIKFGISPFGVWRNKSKDPEGSDTRAGLSNYDELYADILLWLKKGWIDYVTPQLYWEIDHKLCDYETLLDWWSQHTYGRHLYIGHGIYRAGTNAAWRDKHQIPDQIDLLRQYDNVQGSIFFSSKTFESNANGWNDSLRTRYYRFPAIIPPMKWLDSIPPGRVDIVNYRESEPKFANNPFIQIDAQLSDTSESIKSLVVYFSNTPEVLGKQPRMMVNNIKFDKTSFNIFANDIPYDWKNCYIAISCIDWNNNESALSNMVQVIKTNKGWVIPK</sequence>
<evidence type="ECO:0000256" key="2">
    <source>
        <dbReference type="SAM" id="SignalP"/>
    </source>
</evidence>
<evidence type="ECO:0000259" key="3">
    <source>
        <dbReference type="Pfam" id="PF02638"/>
    </source>
</evidence>
<keyword evidence="1 2" id="KW-0732">Signal</keyword>
<name>A0A1N7LBY4_9BACT</name>
<dbReference type="AlphaFoldDB" id="A0A1N7LBY4"/>
<dbReference type="Proteomes" id="UP000186917">
    <property type="component" value="Unassembled WGS sequence"/>
</dbReference>
<accession>A0A1N7LBY4</accession>
<evidence type="ECO:0000313" key="5">
    <source>
        <dbReference type="Proteomes" id="UP000186917"/>
    </source>
</evidence>
<dbReference type="RefSeq" id="WP_076375813.1">
    <property type="nucleotide sequence ID" value="NZ_AP017422.1"/>
</dbReference>
<reference evidence="5" key="1">
    <citation type="submission" date="2017-01" db="EMBL/GenBank/DDBJ databases">
        <authorList>
            <person name="Varghese N."/>
            <person name="Submissions S."/>
        </authorList>
    </citation>
    <scope>NUCLEOTIDE SEQUENCE [LARGE SCALE GENOMIC DNA]</scope>
    <source>
        <strain evidence="5">DSM 21054</strain>
    </source>
</reference>
<dbReference type="PANTHER" id="PTHR43405:SF1">
    <property type="entry name" value="GLYCOSYL HYDROLASE DIGH"/>
    <property type="match status" value="1"/>
</dbReference>
<dbReference type="PANTHER" id="PTHR43405">
    <property type="entry name" value="GLYCOSYL HYDROLASE DIGH"/>
    <property type="match status" value="1"/>
</dbReference>